<evidence type="ECO:0000313" key="2">
    <source>
        <dbReference type="Proteomes" id="UP001140234"/>
    </source>
</evidence>
<name>A0ACC1JJA3_9FUNG</name>
<dbReference type="Proteomes" id="UP001140234">
    <property type="component" value="Unassembled WGS sequence"/>
</dbReference>
<keyword evidence="2" id="KW-1185">Reference proteome</keyword>
<dbReference type="EMBL" id="JANBUJ010003984">
    <property type="protein sequence ID" value="KAJ2758847.1"/>
    <property type="molecule type" value="Genomic_DNA"/>
</dbReference>
<proteinExistence type="predicted"/>
<organism evidence="1 2">
    <name type="scientific">Coemansia nantahalensis</name>
    <dbReference type="NCBI Taxonomy" id="2789366"/>
    <lineage>
        <taxon>Eukaryota</taxon>
        <taxon>Fungi</taxon>
        <taxon>Fungi incertae sedis</taxon>
        <taxon>Zoopagomycota</taxon>
        <taxon>Kickxellomycotina</taxon>
        <taxon>Kickxellomycetes</taxon>
        <taxon>Kickxellales</taxon>
        <taxon>Kickxellaceae</taxon>
        <taxon>Coemansia</taxon>
    </lineage>
</organism>
<accession>A0ACC1JJA3</accession>
<feature type="non-terminal residue" evidence="1">
    <location>
        <position position="130"/>
    </location>
</feature>
<reference evidence="1" key="1">
    <citation type="submission" date="2022-07" db="EMBL/GenBank/DDBJ databases">
        <title>Phylogenomic reconstructions and comparative analyses of Kickxellomycotina fungi.</title>
        <authorList>
            <person name="Reynolds N.K."/>
            <person name="Stajich J.E."/>
            <person name="Barry K."/>
            <person name="Grigoriev I.V."/>
            <person name="Crous P."/>
            <person name="Smith M.E."/>
        </authorList>
    </citation>
    <scope>NUCLEOTIDE SEQUENCE</scope>
    <source>
        <strain evidence="1">CBS 109366</strain>
    </source>
</reference>
<evidence type="ECO:0000313" key="1">
    <source>
        <dbReference type="EMBL" id="KAJ2758847.1"/>
    </source>
</evidence>
<gene>
    <name evidence="1" type="ORF">IWQ57_006711</name>
</gene>
<comment type="caution">
    <text evidence="1">The sequence shown here is derived from an EMBL/GenBank/DDBJ whole genome shotgun (WGS) entry which is preliminary data.</text>
</comment>
<protein>
    <submittedName>
        <fullName evidence="1">Uncharacterized protein</fullName>
    </submittedName>
</protein>
<sequence>MDDTLWIETAGTVLATLEPALLGGVPEAAASPAAAALSRKYSRRTNSDTLSDIEMPVSPVKRRRESAGLAASDPDVARPSAKSRRLTSALSNQFARSLSVHPSGGDAGHAAGGACDIDVDDVDTDSPLSS</sequence>